<proteinExistence type="predicted"/>
<organism evidence="2 3">
    <name type="scientific">Saltatorellus ferox</name>
    <dbReference type="NCBI Taxonomy" id="2528018"/>
    <lineage>
        <taxon>Bacteria</taxon>
        <taxon>Pseudomonadati</taxon>
        <taxon>Planctomycetota</taxon>
        <taxon>Planctomycetia</taxon>
        <taxon>Planctomycetia incertae sedis</taxon>
        <taxon>Saltatorellus</taxon>
    </lineage>
</organism>
<feature type="region of interest" description="Disordered" evidence="1">
    <location>
        <begin position="205"/>
        <end position="235"/>
    </location>
</feature>
<dbReference type="AlphaFoldDB" id="A0A518EQ39"/>
<keyword evidence="3" id="KW-1185">Reference proteome</keyword>
<dbReference type="RefSeq" id="WP_145196173.1">
    <property type="nucleotide sequence ID" value="NZ_CP036434.1"/>
</dbReference>
<protein>
    <recommendedName>
        <fullName evidence="4">16S rRNA m(4)C1402 methyltransferase</fullName>
    </recommendedName>
</protein>
<evidence type="ECO:0000313" key="3">
    <source>
        <dbReference type="Proteomes" id="UP000320390"/>
    </source>
</evidence>
<evidence type="ECO:0000313" key="2">
    <source>
        <dbReference type="EMBL" id="QDV06199.1"/>
    </source>
</evidence>
<dbReference type="PANTHER" id="PTHR35276:SF1">
    <property type="entry name" value="TRNA (MNM(5)S(2)U34)-METHYLTRANSFERASE, CHLOROPLASTIC"/>
    <property type="match status" value="1"/>
</dbReference>
<evidence type="ECO:0000256" key="1">
    <source>
        <dbReference type="SAM" id="MobiDB-lite"/>
    </source>
</evidence>
<dbReference type="OrthoDB" id="9792989at2"/>
<accession>A0A518EQ39</accession>
<dbReference type="Pfam" id="PF06962">
    <property type="entry name" value="rRNA_methylase"/>
    <property type="match status" value="1"/>
</dbReference>
<dbReference type="InterPro" id="IPR029063">
    <property type="entry name" value="SAM-dependent_MTases_sf"/>
</dbReference>
<dbReference type="CDD" id="cd02440">
    <property type="entry name" value="AdoMet_MTases"/>
    <property type="match status" value="1"/>
</dbReference>
<name>A0A518EQ39_9BACT</name>
<dbReference type="Gene3D" id="3.40.50.150">
    <property type="entry name" value="Vaccinia Virus protein VP39"/>
    <property type="match status" value="1"/>
</dbReference>
<dbReference type="SUPFAM" id="SSF53335">
    <property type="entry name" value="S-adenosyl-L-methionine-dependent methyltransferases"/>
    <property type="match status" value="1"/>
</dbReference>
<dbReference type="InterPro" id="IPR010719">
    <property type="entry name" value="MnmM_MeTrfase"/>
</dbReference>
<dbReference type="EMBL" id="CP036434">
    <property type="protein sequence ID" value="QDV06199.1"/>
    <property type="molecule type" value="Genomic_DNA"/>
</dbReference>
<evidence type="ECO:0008006" key="4">
    <source>
        <dbReference type="Google" id="ProtNLM"/>
    </source>
</evidence>
<sequence length="235" mass="24846">MDSARVLHWTEEALDQRNVVALLHERMAEETLEGALVVDATAGNGHDTEFLARAVGASGEVLAIDLQASAVEATRRRLAGDPDLARRVRVIEGDHATLADLTPTSWAGRVSLVVFNLGYLPGGSRAVTTRAGSSRAAAAAALELLAPDGLLCMALYTGHPGGAEEAATLRAWSAEQASPRVRVHHIRDAGDGAAGRPEVLLIRRRAASNPQEDPPTIQHFEHEVPASDPDQGVAE</sequence>
<gene>
    <name evidence="2" type="ORF">Poly30_17060</name>
</gene>
<reference evidence="2 3" key="1">
    <citation type="submission" date="2019-02" db="EMBL/GenBank/DDBJ databases">
        <title>Deep-cultivation of Planctomycetes and their phenomic and genomic characterization uncovers novel biology.</title>
        <authorList>
            <person name="Wiegand S."/>
            <person name="Jogler M."/>
            <person name="Boedeker C."/>
            <person name="Pinto D."/>
            <person name="Vollmers J."/>
            <person name="Rivas-Marin E."/>
            <person name="Kohn T."/>
            <person name="Peeters S.H."/>
            <person name="Heuer A."/>
            <person name="Rast P."/>
            <person name="Oberbeckmann S."/>
            <person name="Bunk B."/>
            <person name="Jeske O."/>
            <person name="Meyerdierks A."/>
            <person name="Storesund J.E."/>
            <person name="Kallscheuer N."/>
            <person name="Luecker S."/>
            <person name="Lage O.M."/>
            <person name="Pohl T."/>
            <person name="Merkel B.J."/>
            <person name="Hornburger P."/>
            <person name="Mueller R.-W."/>
            <person name="Bruemmer F."/>
            <person name="Labrenz M."/>
            <person name="Spormann A.M."/>
            <person name="Op den Camp H."/>
            <person name="Overmann J."/>
            <person name="Amann R."/>
            <person name="Jetten M.S.M."/>
            <person name="Mascher T."/>
            <person name="Medema M.H."/>
            <person name="Devos D.P."/>
            <person name="Kaster A.-K."/>
            <person name="Ovreas L."/>
            <person name="Rohde M."/>
            <person name="Galperin M.Y."/>
            <person name="Jogler C."/>
        </authorList>
    </citation>
    <scope>NUCLEOTIDE SEQUENCE [LARGE SCALE GENOMIC DNA]</scope>
    <source>
        <strain evidence="2 3">Poly30</strain>
    </source>
</reference>
<dbReference type="Proteomes" id="UP000320390">
    <property type="component" value="Chromosome"/>
</dbReference>
<dbReference type="PANTHER" id="PTHR35276">
    <property type="entry name" value="S-ADENOSYL-L-METHIONINE-DEPENDENT METHYLTRANSFERASES SUPERFAMILY PROTEIN"/>
    <property type="match status" value="1"/>
</dbReference>